<keyword evidence="1" id="KW-1133">Transmembrane helix</keyword>
<reference evidence="2" key="2">
    <citation type="journal article" date="2015" name="Fish Shellfish Immunol.">
        <title>Early steps in the European eel (Anguilla anguilla)-Vibrio vulnificus interaction in the gills: Role of the RtxA13 toxin.</title>
        <authorList>
            <person name="Callol A."/>
            <person name="Pajuelo D."/>
            <person name="Ebbesson L."/>
            <person name="Teles M."/>
            <person name="MacKenzie S."/>
            <person name="Amaro C."/>
        </authorList>
    </citation>
    <scope>NUCLEOTIDE SEQUENCE</scope>
</reference>
<organism evidence="2">
    <name type="scientific">Anguilla anguilla</name>
    <name type="common">European freshwater eel</name>
    <name type="synonym">Muraena anguilla</name>
    <dbReference type="NCBI Taxonomy" id="7936"/>
    <lineage>
        <taxon>Eukaryota</taxon>
        <taxon>Metazoa</taxon>
        <taxon>Chordata</taxon>
        <taxon>Craniata</taxon>
        <taxon>Vertebrata</taxon>
        <taxon>Euteleostomi</taxon>
        <taxon>Actinopterygii</taxon>
        <taxon>Neopterygii</taxon>
        <taxon>Teleostei</taxon>
        <taxon>Anguilliformes</taxon>
        <taxon>Anguillidae</taxon>
        <taxon>Anguilla</taxon>
    </lineage>
</organism>
<dbReference type="AlphaFoldDB" id="A0A0E9TZU1"/>
<feature type="transmembrane region" description="Helical" evidence="1">
    <location>
        <begin position="6"/>
        <end position="30"/>
    </location>
</feature>
<sequence length="67" mass="8045">MENWLYMFTVHFIGHLFVCVVFLFIICYMFKIKRRVEVVITARGGHQLHINSHNFELKCWMSASTYS</sequence>
<proteinExistence type="predicted"/>
<keyword evidence="1" id="KW-0472">Membrane</keyword>
<name>A0A0E9TZU1_ANGAN</name>
<evidence type="ECO:0000313" key="2">
    <source>
        <dbReference type="EMBL" id="JAH59061.1"/>
    </source>
</evidence>
<evidence type="ECO:0000256" key="1">
    <source>
        <dbReference type="SAM" id="Phobius"/>
    </source>
</evidence>
<reference evidence="2" key="1">
    <citation type="submission" date="2014-11" db="EMBL/GenBank/DDBJ databases">
        <authorList>
            <person name="Amaro Gonzalez C."/>
        </authorList>
    </citation>
    <scope>NUCLEOTIDE SEQUENCE</scope>
</reference>
<dbReference type="EMBL" id="GBXM01049516">
    <property type="protein sequence ID" value="JAH59061.1"/>
    <property type="molecule type" value="Transcribed_RNA"/>
</dbReference>
<protein>
    <submittedName>
        <fullName evidence="2">Uncharacterized protein</fullName>
    </submittedName>
</protein>
<keyword evidence="1" id="KW-0812">Transmembrane</keyword>
<accession>A0A0E9TZU1</accession>